<keyword evidence="1" id="KW-1133">Transmembrane helix</keyword>
<sequence>MHVFYLRLGIFLLSVCVILIISCSVGTVMVAFTLTGSHHQDCFASECKIATSTCAGRGTCKDTTIMRYYLRKDNYSITVEQEEKVEFPCSILDETNVVVLTNSTPILGCYYNNASDFTMAMTFGLNGNAEIKIVGIVILGLAIILFVVLAIMSIVFIVYAFNTFDPLVTYILRRMAGEPDPS</sequence>
<feature type="transmembrane region" description="Helical" evidence="1">
    <location>
        <begin position="133"/>
        <end position="161"/>
    </location>
</feature>
<dbReference type="RefSeq" id="XP_002679638.1">
    <property type="nucleotide sequence ID" value="XM_002679592.1"/>
</dbReference>
<keyword evidence="1" id="KW-0472">Membrane</keyword>
<dbReference type="InParanoid" id="D2V908"/>
<name>D2V908_NAEGR</name>
<dbReference type="Proteomes" id="UP000006671">
    <property type="component" value="Unassembled WGS sequence"/>
</dbReference>
<evidence type="ECO:0000256" key="1">
    <source>
        <dbReference type="SAM" id="Phobius"/>
    </source>
</evidence>
<dbReference type="AlphaFoldDB" id="D2V908"/>
<keyword evidence="1" id="KW-0812">Transmembrane</keyword>
<evidence type="ECO:0000313" key="2">
    <source>
        <dbReference type="EMBL" id="EFC46894.1"/>
    </source>
</evidence>
<organism evidence="3">
    <name type="scientific">Naegleria gruberi</name>
    <name type="common">Amoeba</name>
    <dbReference type="NCBI Taxonomy" id="5762"/>
    <lineage>
        <taxon>Eukaryota</taxon>
        <taxon>Discoba</taxon>
        <taxon>Heterolobosea</taxon>
        <taxon>Tetramitia</taxon>
        <taxon>Eutetramitia</taxon>
        <taxon>Vahlkampfiidae</taxon>
        <taxon>Naegleria</taxon>
    </lineage>
</organism>
<dbReference type="VEuPathDB" id="AmoebaDB:NAEGRDRAFT_65348"/>
<evidence type="ECO:0000313" key="3">
    <source>
        <dbReference type="Proteomes" id="UP000006671"/>
    </source>
</evidence>
<reference evidence="2 3" key="1">
    <citation type="journal article" date="2010" name="Cell">
        <title>The genome of Naegleria gruberi illuminates early eukaryotic versatility.</title>
        <authorList>
            <person name="Fritz-Laylin L.K."/>
            <person name="Prochnik S.E."/>
            <person name="Ginger M.L."/>
            <person name="Dacks J.B."/>
            <person name="Carpenter M.L."/>
            <person name="Field M.C."/>
            <person name="Kuo A."/>
            <person name="Paredez A."/>
            <person name="Chapman J."/>
            <person name="Pham J."/>
            <person name="Shu S."/>
            <person name="Neupane R."/>
            <person name="Cipriano M."/>
            <person name="Mancuso J."/>
            <person name="Tu H."/>
            <person name="Salamov A."/>
            <person name="Lindquist E."/>
            <person name="Shapiro H."/>
            <person name="Lucas S."/>
            <person name="Grigoriev I.V."/>
            <person name="Cande W.Z."/>
            <person name="Fulton C."/>
            <person name="Rokhsar D.S."/>
            <person name="Dawson S.C."/>
        </authorList>
    </citation>
    <scope>NUCLEOTIDE SEQUENCE [LARGE SCALE GENOMIC DNA]</scope>
    <source>
        <strain evidence="2 3">NEG-M</strain>
    </source>
</reference>
<protein>
    <submittedName>
        <fullName evidence="2">Predicted protein</fullName>
    </submittedName>
</protein>
<dbReference type="KEGG" id="ngr:NAEGRDRAFT_65348"/>
<dbReference type="PROSITE" id="PS51257">
    <property type="entry name" value="PROKAR_LIPOPROTEIN"/>
    <property type="match status" value="1"/>
</dbReference>
<proteinExistence type="predicted"/>
<keyword evidence="3" id="KW-1185">Reference proteome</keyword>
<gene>
    <name evidence="2" type="ORF">NAEGRDRAFT_65348</name>
</gene>
<accession>D2V908</accession>
<dbReference type="EMBL" id="GG738857">
    <property type="protein sequence ID" value="EFC46894.1"/>
    <property type="molecule type" value="Genomic_DNA"/>
</dbReference>
<feature type="transmembrane region" description="Helical" evidence="1">
    <location>
        <begin position="6"/>
        <end position="32"/>
    </location>
</feature>
<dbReference type="GeneID" id="8848804"/>